<name>A0A0R3UCD7_MESCO</name>
<dbReference type="OrthoDB" id="6254107at2759"/>
<proteinExistence type="predicted"/>
<gene>
    <name evidence="1" type="ORF">MCOS_LOCUS4586</name>
</gene>
<accession>A0A0R3UCD7</accession>
<dbReference type="Proteomes" id="UP000267029">
    <property type="component" value="Unassembled WGS sequence"/>
</dbReference>
<reference evidence="1 2" key="1">
    <citation type="submission" date="2018-10" db="EMBL/GenBank/DDBJ databases">
        <authorList>
            <consortium name="Pathogen Informatics"/>
        </authorList>
    </citation>
    <scope>NUCLEOTIDE SEQUENCE [LARGE SCALE GENOMIC DNA]</scope>
</reference>
<evidence type="ECO:0000313" key="1">
    <source>
        <dbReference type="EMBL" id="VDD78583.1"/>
    </source>
</evidence>
<keyword evidence="2" id="KW-1185">Reference proteome</keyword>
<sequence length="223" mass="26037">MISAKGKRDQSVHRKEILRSKIREIQRLRELERQHMAETGYRKRIGESRDLYRPMLNELYLRDLDAQVELNKRIQAYRDQKEASLEKSDSGLPGLGWETTRGRCKRDLNEEVKSAMCAREARILAVAEEKMKESEDMQRLEQARLADEQKAAEVALSRRKMLQCCFEQQIQEKCRAIQKRAMEEAVASKWLISNDTQLGLQMDEAFRRHKVGDALLVCLTTLN</sequence>
<protein>
    <submittedName>
        <fullName evidence="1">Uncharacterized protein</fullName>
    </submittedName>
</protein>
<dbReference type="STRING" id="53468.A0A0R3UCD7"/>
<organism evidence="1 2">
    <name type="scientific">Mesocestoides corti</name>
    <name type="common">Flatworm</name>
    <dbReference type="NCBI Taxonomy" id="53468"/>
    <lineage>
        <taxon>Eukaryota</taxon>
        <taxon>Metazoa</taxon>
        <taxon>Spiralia</taxon>
        <taxon>Lophotrochozoa</taxon>
        <taxon>Platyhelminthes</taxon>
        <taxon>Cestoda</taxon>
        <taxon>Eucestoda</taxon>
        <taxon>Cyclophyllidea</taxon>
        <taxon>Mesocestoididae</taxon>
        <taxon>Mesocestoides</taxon>
    </lineage>
</organism>
<dbReference type="AlphaFoldDB" id="A0A0R3UCD7"/>
<evidence type="ECO:0000313" key="2">
    <source>
        <dbReference type="Proteomes" id="UP000267029"/>
    </source>
</evidence>
<dbReference type="EMBL" id="UXSR01001894">
    <property type="protein sequence ID" value="VDD78583.1"/>
    <property type="molecule type" value="Genomic_DNA"/>
</dbReference>